<dbReference type="SMART" id="SM00220">
    <property type="entry name" value="S_TKc"/>
    <property type="match status" value="1"/>
</dbReference>
<dbReference type="Proteomes" id="UP001526426">
    <property type="component" value="Unassembled WGS sequence"/>
</dbReference>
<dbReference type="EMBL" id="JAIHOM010000106">
    <property type="protein sequence ID" value="MCW6038066.1"/>
    <property type="molecule type" value="Genomic_DNA"/>
</dbReference>
<gene>
    <name evidence="13" type="ORF">K4A83_17565</name>
</gene>
<feature type="region of interest" description="Disordered" evidence="10">
    <location>
        <begin position="461"/>
        <end position="482"/>
    </location>
</feature>
<dbReference type="InterPro" id="IPR000719">
    <property type="entry name" value="Prot_kinase_dom"/>
</dbReference>
<evidence type="ECO:0000256" key="11">
    <source>
        <dbReference type="SAM" id="Phobius"/>
    </source>
</evidence>
<evidence type="ECO:0000259" key="12">
    <source>
        <dbReference type="PROSITE" id="PS50011"/>
    </source>
</evidence>
<keyword evidence="6" id="KW-0067">ATP-binding</keyword>
<comment type="catalytic activity">
    <reaction evidence="8">
        <text>L-seryl-[protein] + ATP = O-phospho-L-seryl-[protein] + ADP + H(+)</text>
        <dbReference type="Rhea" id="RHEA:17989"/>
        <dbReference type="Rhea" id="RHEA-COMP:9863"/>
        <dbReference type="Rhea" id="RHEA-COMP:11604"/>
        <dbReference type="ChEBI" id="CHEBI:15378"/>
        <dbReference type="ChEBI" id="CHEBI:29999"/>
        <dbReference type="ChEBI" id="CHEBI:30616"/>
        <dbReference type="ChEBI" id="CHEBI:83421"/>
        <dbReference type="ChEBI" id="CHEBI:456216"/>
        <dbReference type="EC" id="2.7.11.1"/>
    </reaction>
</comment>
<organism evidence="13 14">
    <name type="scientific">Spirulina subsalsa FACHB-351</name>
    <dbReference type="NCBI Taxonomy" id="234711"/>
    <lineage>
        <taxon>Bacteria</taxon>
        <taxon>Bacillati</taxon>
        <taxon>Cyanobacteriota</taxon>
        <taxon>Cyanophyceae</taxon>
        <taxon>Spirulinales</taxon>
        <taxon>Spirulinaceae</taxon>
        <taxon>Spirulina</taxon>
    </lineage>
</organism>
<keyword evidence="2" id="KW-0723">Serine/threonine-protein kinase</keyword>
<evidence type="ECO:0000256" key="1">
    <source>
        <dbReference type="ARBA" id="ARBA00012513"/>
    </source>
</evidence>
<dbReference type="InterPro" id="IPR011009">
    <property type="entry name" value="Kinase-like_dom_sf"/>
</dbReference>
<dbReference type="Pfam" id="PF00069">
    <property type="entry name" value="Pkinase"/>
    <property type="match status" value="1"/>
</dbReference>
<reference evidence="13 14" key="1">
    <citation type="submission" date="2021-08" db="EMBL/GenBank/DDBJ databases">
        <title>Draft genome sequence of Spirulina subsalsa with high tolerance to salinity and hype-accumulation of phycocyanin.</title>
        <authorList>
            <person name="Pei H."/>
            <person name="Jiang L."/>
        </authorList>
    </citation>
    <scope>NUCLEOTIDE SEQUENCE [LARGE SCALE GENOMIC DNA]</scope>
    <source>
        <strain evidence="13 14">FACHB-351</strain>
    </source>
</reference>
<keyword evidence="11" id="KW-0472">Membrane</keyword>
<proteinExistence type="predicted"/>
<keyword evidence="14" id="KW-1185">Reference proteome</keyword>
<dbReference type="RefSeq" id="WP_265265958.1">
    <property type="nucleotide sequence ID" value="NZ_JAIHOM010000106.1"/>
</dbReference>
<dbReference type="Gene3D" id="1.10.510.10">
    <property type="entry name" value="Transferase(Phosphotransferase) domain 1"/>
    <property type="match status" value="1"/>
</dbReference>
<comment type="caution">
    <text evidence="13">The sequence shown here is derived from an EMBL/GenBank/DDBJ whole genome shotgun (WGS) entry which is preliminary data.</text>
</comment>
<keyword evidence="4" id="KW-0547">Nucleotide-binding</keyword>
<keyword evidence="5 13" id="KW-0418">Kinase</keyword>
<evidence type="ECO:0000313" key="13">
    <source>
        <dbReference type="EMBL" id="MCW6038066.1"/>
    </source>
</evidence>
<evidence type="ECO:0000256" key="9">
    <source>
        <dbReference type="SAM" id="Coils"/>
    </source>
</evidence>
<feature type="domain" description="Protein kinase" evidence="12">
    <location>
        <begin position="10"/>
        <end position="275"/>
    </location>
</feature>
<name>A0ABT3L982_9CYAN</name>
<evidence type="ECO:0000256" key="2">
    <source>
        <dbReference type="ARBA" id="ARBA00022527"/>
    </source>
</evidence>
<accession>A0ABT3L982</accession>
<dbReference type="CDD" id="cd14014">
    <property type="entry name" value="STKc_PknB_like"/>
    <property type="match status" value="1"/>
</dbReference>
<evidence type="ECO:0000256" key="8">
    <source>
        <dbReference type="ARBA" id="ARBA00048679"/>
    </source>
</evidence>
<evidence type="ECO:0000256" key="6">
    <source>
        <dbReference type="ARBA" id="ARBA00022840"/>
    </source>
</evidence>
<feature type="compositionally biased region" description="Polar residues" evidence="10">
    <location>
        <begin position="661"/>
        <end position="675"/>
    </location>
</feature>
<feature type="coiled-coil region" evidence="9">
    <location>
        <begin position="513"/>
        <end position="547"/>
    </location>
</feature>
<dbReference type="PANTHER" id="PTHR24363:SF0">
    <property type="entry name" value="SERINE_THREONINE KINASE LIKE DOMAIN CONTAINING 1"/>
    <property type="match status" value="1"/>
</dbReference>
<dbReference type="PANTHER" id="PTHR24363">
    <property type="entry name" value="SERINE/THREONINE PROTEIN KINASE"/>
    <property type="match status" value="1"/>
</dbReference>
<dbReference type="GO" id="GO:0016301">
    <property type="term" value="F:kinase activity"/>
    <property type="evidence" value="ECO:0007669"/>
    <property type="project" value="UniProtKB-KW"/>
</dbReference>
<feature type="region of interest" description="Disordered" evidence="10">
    <location>
        <begin position="581"/>
        <end position="675"/>
    </location>
</feature>
<evidence type="ECO:0000313" key="14">
    <source>
        <dbReference type="Proteomes" id="UP001526426"/>
    </source>
</evidence>
<dbReference type="Gene3D" id="3.30.200.20">
    <property type="entry name" value="Phosphorylase Kinase, domain 1"/>
    <property type="match status" value="1"/>
</dbReference>
<keyword evidence="11" id="KW-1133">Transmembrane helix</keyword>
<keyword evidence="3" id="KW-0808">Transferase</keyword>
<evidence type="ECO:0000256" key="5">
    <source>
        <dbReference type="ARBA" id="ARBA00022777"/>
    </source>
</evidence>
<keyword evidence="11" id="KW-0812">Transmembrane</keyword>
<feature type="transmembrane region" description="Helical" evidence="11">
    <location>
        <begin position="337"/>
        <end position="359"/>
    </location>
</feature>
<dbReference type="EC" id="2.7.11.1" evidence="1"/>
<protein>
    <recommendedName>
        <fullName evidence="1">non-specific serine/threonine protein kinase</fullName>
        <ecNumber evidence="1">2.7.11.1</ecNumber>
    </recommendedName>
</protein>
<comment type="catalytic activity">
    <reaction evidence="7">
        <text>L-threonyl-[protein] + ATP = O-phospho-L-threonyl-[protein] + ADP + H(+)</text>
        <dbReference type="Rhea" id="RHEA:46608"/>
        <dbReference type="Rhea" id="RHEA-COMP:11060"/>
        <dbReference type="Rhea" id="RHEA-COMP:11605"/>
        <dbReference type="ChEBI" id="CHEBI:15378"/>
        <dbReference type="ChEBI" id="CHEBI:30013"/>
        <dbReference type="ChEBI" id="CHEBI:30616"/>
        <dbReference type="ChEBI" id="CHEBI:61977"/>
        <dbReference type="ChEBI" id="CHEBI:456216"/>
        <dbReference type="EC" id="2.7.11.1"/>
    </reaction>
</comment>
<evidence type="ECO:0000256" key="4">
    <source>
        <dbReference type="ARBA" id="ARBA00022741"/>
    </source>
</evidence>
<evidence type="ECO:0000256" key="10">
    <source>
        <dbReference type="SAM" id="MobiDB-lite"/>
    </source>
</evidence>
<sequence length="675" mass="74602">MIGKLLDGRYQIIQTLAAGGFGQTYLAQDTRRPGHPICVVKQLHPVSQDPQFLATARRLFTTEAETLERLGMHGQIPRLLAYFEQEAEFYLVQDYVEGHPLTQELVKGQRWEEGKVIQLLRELLEVLTFVHGQNVIHRDIKPDNILRSDGDGRLVLVDFGAVKQIRSQVALNPYGATNTVSVGTPGYMASEQARGQPCFASDLYSVGVIGIQALTGVSPQQFEYDSQTGEIVWQRDCCSPGLGAILERLVAYHFRERYQSAAEVLTVVSNLHVTAAPTAQLPAIAPPPPSPTVPPLSQQATLPVAPLEMSVHRVSPVKTARGGYSPAPKGKKPPHPVLLLFCSVFAVMFSVAFGATLALNRLQPQSGTANNGPRRSNPVLDWFGGREVSFERRPTCTVLVENGLNVRDRPNGQIVGGVERGTVLSLTGRKADNWVQINDPVEGWVSSQPQYVTCDQDFTAPVARESSPEPGSPPVASPVPERRVDQGGEVLRRAQEQFQNGDLAGAIELARSISRRSEAYRQAQNTMAQWQQEWQVLERRYEAARRALAERRWDDAIAHANTNPSEYEYWKTRFLQIAKEARDRKAEQQRNATPTRTTPRPSPSDMIEDSTASPLVEKPQKPEEQTGGWIISPPKPTPEETTPTFISPEPIIEPSAPPSTVTQPESSDSSFLEPF</sequence>
<feature type="compositionally biased region" description="Low complexity" evidence="10">
    <location>
        <begin position="639"/>
        <end position="660"/>
    </location>
</feature>
<dbReference type="Pfam" id="PF08239">
    <property type="entry name" value="SH3_3"/>
    <property type="match status" value="1"/>
</dbReference>
<evidence type="ECO:0000256" key="3">
    <source>
        <dbReference type="ARBA" id="ARBA00022679"/>
    </source>
</evidence>
<dbReference type="Gene3D" id="2.30.30.40">
    <property type="entry name" value="SH3 Domains"/>
    <property type="match status" value="1"/>
</dbReference>
<dbReference type="PROSITE" id="PS50011">
    <property type="entry name" value="PROTEIN_KINASE_DOM"/>
    <property type="match status" value="1"/>
</dbReference>
<keyword evidence="9" id="KW-0175">Coiled coil</keyword>
<dbReference type="InterPro" id="IPR003646">
    <property type="entry name" value="SH3-like_bac-type"/>
</dbReference>
<dbReference type="SUPFAM" id="SSF56112">
    <property type="entry name" value="Protein kinase-like (PK-like)"/>
    <property type="match status" value="1"/>
</dbReference>
<evidence type="ECO:0000256" key="7">
    <source>
        <dbReference type="ARBA" id="ARBA00047899"/>
    </source>
</evidence>